<dbReference type="GO" id="GO:0035494">
    <property type="term" value="P:SNARE complex disassembly"/>
    <property type="evidence" value="ECO:0007669"/>
    <property type="project" value="InterPro"/>
</dbReference>
<comment type="similarity">
    <text evidence="1 4">Belongs to the AAA ATPase family.</text>
</comment>
<dbReference type="Pfam" id="PF00004">
    <property type="entry name" value="AAA"/>
    <property type="match status" value="2"/>
</dbReference>
<accession>A0A8J6E069</accession>
<comment type="subcellular location">
    <subcellularLocation>
        <location evidence="4">Cytoplasm</location>
    </subcellularLocation>
</comment>
<comment type="catalytic activity">
    <reaction evidence="4">
        <text>ATP + H2O = ADP + phosphate + H(+)</text>
        <dbReference type="Rhea" id="RHEA:13065"/>
        <dbReference type="ChEBI" id="CHEBI:15377"/>
        <dbReference type="ChEBI" id="CHEBI:15378"/>
        <dbReference type="ChEBI" id="CHEBI:30616"/>
        <dbReference type="ChEBI" id="CHEBI:43474"/>
        <dbReference type="ChEBI" id="CHEBI:456216"/>
        <dbReference type="EC" id="3.6.4.6"/>
    </reaction>
</comment>
<dbReference type="GO" id="GO:0005524">
    <property type="term" value="F:ATP binding"/>
    <property type="evidence" value="ECO:0007669"/>
    <property type="project" value="UniProtKB-UniRule"/>
</dbReference>
<proteinExistence type="inferred from homology"/>
<dbReference type="InterPro" id="IPR003959">
    <property type="entry name" value="ATPase_AAA_core"/>
</dbReference>
<keyword evidence="4" id="KW-0931">ER-Golgi transport</keyword>
<feature type="domain" description="AAA+ ATPase" evidence="5">
    <location>
        <begin position="594"/>
        <end position="721"/>
    </location>
</feature>
<dbReference type="GO" id="GO:0043001">
    <property type="term" value="P:Golgi to plasma membrane protein transport"/>
    <property type="evidence" value="ECO:0007669"/>
    <property type="project" value="TreeGrafter"/>
</dbReference>
<evidence type="ECO:0000256" key="1">
    <source>
        <dbReference type="ARBA" id="ARBA00006914"/>
    </source>
</evidence>
<dbReference type="Gene3D" id="1.10.8.60">
    <property type="match status" value="1"/>
</dbReference>
<dbReference type="InterPro" id="IPR027417">
    <property type="entry name" value="P-loop_NTPase"/>
</dbReference>
<feature type="domain" description="AAA+ ATPase" evidence="5">
    <location>
        <begin position="292"/>
        <end position="439"/>
    </location>
</feature>
<comment type="caution">
    <text evidence="6">The sequence shown here is derived from an EMBL/GenBank/DDBJ whole genome shotgun (WGS) entry which is preliminary data.</text>
</comment>
<dbReference type="AlphaFoldDB" id="A0A8J6E069"/>
<keyword evidence="4" id="KW-0813">Transport</keyword>
<dbReference type="OrthoDB" id="9982946at2759"/>
<dbReference type="EC" id="3.6.4.6" evidence="4"/>
<evidence type="ECO:0000256" key="4">
    <source>
        <dbReference type="RuleBase" id="RU367045"/>
    </source>
</evidence>
<dbReference type="Proteomes" id="UP000717585">
    <property type="component" value="Unassembled WGS sequence"/>
</dbReference>
<dbReference type="GO" id="GO:0006891">
    <property type="term" value="P:intra-Golgi vesicle-mediated transport"/>
    <property type="evidence" value="ECO:0007669"/>
    <property type="project" value="TreeGrafter"/>
</dbReference>
<evidence type="ECO:0000313" key="7">
    <source>
        <dbReference type="Proteomes" id="UP000717585"/>
    </source>
</evidence>
<evidence type="ECO:0000256" key="2">
    <source>
        <dbReference type="ARBA" id="ARBA00022741"/>
    </source>
</evidence>
<dbReference type="Gene3D" id="3.40.50.300">
    <property type="entry name" value="P-loop containing nucleotide triphosphate hydrolases"/>
    <property type="match status" value="2"/>
</dbReference>
<dbReference type="GO" id="GO:0005795">
    <property type="term" value="C:Golgi stack"/>
    <property type="evidence" value="ECO:0007669"/>
    <property type="project" value="TreeGrafter"/>
</dbReference>
<name>A0A8J6E069_9EUKA</name>
<keyword evidence="7" id="KW-1185">Reference proteome</keyword>
<reference evidence="6" key="1">
    <citation type="submission" date="2021-05" db="EMBL/GenBank/DDBJ databases">
        <title>A free-living protist that lacks canonical eukaryotic 1 DNA replication and segregation systems.</title>
        <authorList>
            <person name="Salas-Leiva D.E."/>
            <person name="Tromer E.C."/>
            <person name="Curtis B.A."/>
            <person name="Jerlstrom-Hultqvist J."/>
            <person name="Kolisko M."/>
            <person name="Yi Z."/>
            <person name="Salas-Leiva J.S."/>
            <person name="Gallot-Lavallee L."/>
            <person name="Kops G.J.P.L."/>
            <person name="Archibald J.M."/>
            <person name="Simpson A.G.B."/>
            <person name="Roger A.J."/>
        </authorList>
    </citation>
    <scope>NUCLEOTIDE SEQUENCE</scope>
    <source>
        <strain evidence="6">BICM</strain>
    </source>
</reference>
<keyword evidence="4" id="KW-0378">Hydrolase</keyword>
<keyword evidence="4" id="KW-0653">Protein transport</keyword>
<dbReference type="SMART" id="SM00382">
    <property type="entry name" value="AAA"/>
    <property type="match status" value="2"/>
</dbReference>
<evidence type="ECO:0000313" key="6">
    <source>
        <dbReference type="EMBL" id="KAG9394659.1"/>
    </source>
</evidence>
<keyword evidence="4" id="KW-0479">Metal-binding</keyword>
<evidence type="ECO:0000259" key="5">
    <source>
        <dbReference type="SMART" id="SM00382"/>
    </source>
</evidence>
<dbReference type="EMBL" id="JAHDYR010000013">
    <property type="protein sequence ID" value="KAG9394659.1"/>
    <property type="molecule type" value="Genomic_DNA"/>
</dbReference>
<gene>
    <name evidence="6" type="ORF">J8273_3631</name>
</gene>
<dbReference type="SUPFAM" id="SSF52540">
    <property type="entry name" value="P-loop containing nucleoside triphosphate hydrolases"/>
    <property type="match status" value="2"/>
</dbReference>
<dbReference type="InterPro" id="IPR003593">
    <property type="entry name" value="AAA+_ATPase"/>
</dbReference>
<keyword evidence="3 4" id="KW-0067">ATP-binding</keyword>
<protein>
    <recommendedName>
        <fullName evidence="4">Vesicle-fusing ATPase</fullName>
        <ecNumber evidence="4">3.6.4.6</ecNumber>
    </recommendedName>
</protein>
<dbReference type="InterPro" id="IPR039812">
    <property type="entry name" value="Vesicle-fus_ATPase"/>
</dbReference>
<dbReference type="PANTHER" id="PTHR23078:SF3">
    <property type="entry name" value="VESICLE-FUSING ATPASE"/>
    <property type="match status" value="1"/>
</dbReference>
<keyword evidence="4" id="KW-0460">Magnesium</keyword>
<dbReference type="FunFam" id="3.40.50.300:FF:000154">
    <property type="entry name" value="Vesicle-fusing ATPase 1"/>
    <property type="match status" value="1"/>
</dbReference>
<dbReference type="GO" id="GO:0016887">
    <property type="term" value="F:ATP hydrolysis activity"/>
    <property type="evidence" value="ECO:0007669"/>
    <property type="project" value="InterPro"/>
</dbReference>
<evidence type="ECO:0000256" key="3">
    <source>
        <dbReference type="ARBA" id="ARBA00022840"/>
    </source>
</evidence>
<dbReference type="GO" id="GO:0046872">
    <property type="term" value="F:metal ion binding"/>
    <property type="evidence" value="ECO:0007669"/>
    <property type="project" value="UniProtKB-UniRule"/>
</dbReference>
<organism evidence="6 7">
    <name type="scientific">Carpediemonas membranifera</name>
    <dbReference type="NCBI Taxonomy" id="201153"/>
    <lineage>
        <taxon>Eukaryota</taxon>
        <taxon>Metamonada</taxon>
        <taxon>Carpediemonas-like organisms</taxon>
        <taxon>Carpediemonas</taxon>
    </lineage>
</organism>
<keyword evidence="2 4" id="KW-0547">Nucleotide-binding</keyword>
<dbReference type="PANTHER" id="PTHR23078">
    <property type="entry name" value="VESICULAR-FUSION PROTEIN NSF"/>
    <property type="match status" value="1"/>
</dbReference>
<comment type="cofactor">
    <cofactor evidence="4">
        <name>Mg(2+)</name>
        <dbReference type="ChEBI" id="CHEBI:18420"/>
    </cofactor>
    <text evidence="4">Binds 1 Mg(2+) ion per subunit.</text>
</comment>
<comment type="function">
    <text evidence="4">Required for vesicle-mediated transport. Catalyzes the fusion of transport vesicles within the Golgi cisternae. Is also required for transport from the endoplasmic reticulum to the Golgi stack. Seems to function as a fusion protein required for the delivery of cargo proteins to all compartments of the Golgi stack independent of vesicle origin.</text>
</comment>
<keyword evidence="4" id="KW-0963">Cytoplasm</keyword>
<sequence>MNPISSYKKDIVGAYGMANSNIVLARGPHSLKPGAVTKVKFSNQIGTLNRVYRVKYDPTGMETEPSFYFNLAQRTDFKLGPTSRLHTTPFADEDIAAHVTLSIHSIKSYAAEFTVNTTNVVNAFRSDMGSLQGVRQALPDAFKAAKDVPSALCKDTLFVLNVPMDEGPTTSIDLLVRVDSVVGVDDTEETDPARFYTVTDKTQVLVQKEDLSEYYKRLGTASSPKASATHRLMGLSGDYQAAYSMSVFNRGKFDVESFGVGGLNKEIFSVFSEVLKSRMIPPNLGLYRDKDHVKGLLLYGPPGTGKTLLARQLSAFLDCEEPIIVNGPELLNKYVGQSEENVRKLFEPAEKEWEEKGAESRLHVIVFDEIDALFQKRGSKGDNTGVKDGIVNQLLTKLDGVNQSSNFLVIGMTNRLDLLDPAMLRPGRFSVQIPVRLADRAGRADIFRIHTKHLRDKNTFIRDTKAQPMEDAELAEVLDMFAAETENYTGAEIANVIGKAVNIAVDKALGMSADDFTIEQMAEVNAGNVTSIFVSKDDIFEAIHKTHPMFGSDYVQMQQIQRNGWVDIPRINALVEERGEVIGADVRNHGMVSGVGLTVVHGQKNSGKSSFAVQLARASGAEFVKIVNAMREGSGFMEKMEEVFNEAIDALRGVIVIDNFDALYNAGERLLFALGEWMKGQRFPPHKRVALHVILVSDTEEFLVARELGFFSKLVQLTDIGDDSVIETTTLSAKEEILAVFAAKLRAMYPGKADTVVEAASEALDRVNDPISVPIASLFVYWTEVIRRYVGCDVEQMKGHVEGIIRHIV</sequence>